<feature type="compositionally biased region" description="Basic and acidic residues" evidence="7">
    <location>
        <begin position="115"/>
        <end position="132"/>
    </location>
</feature>
<reference evidence="9 10" key="1">
    <citation type="journal article" date="2021" name="Plant Biotechnol. J.">
        <title>Multi-omics assisted identification of the key and species-specific regulatory components of drought-tolerant mechanisms in Gossypium stocksii.</title>
        <authorList>
            <person name="Yu D."/>
            <person name="Ke L."/>
            <person name="Zhang D."/>
            <person name="Wu Y."/>
            <person name="Sun Y."/>
            <person name="Mei J."/>
            <person name="Sun J."/>
            <person name="Sun Y."/>
        </authorList>
    </citation>
    <scope>NUCLEOTIDE SEQUENCE [LARGE SCALE GENOMIC DNA]</scope>
    <source>
        <strain evidence="10">cv. E1</strain>
        <tissue evidence="9">Leaf</tissue>
    </source>
</reference>
<keyword evidence="4" id="KW-0508">mRNA splicing</keyword>
<evidence type="ECO:0000256" key="2">
    <source>
        <dbReference type="ARBA" id="ARBA00022664"/>
    </source>
</evidence>
<evidence type="ECO:0000256" key="3">
    <source>
        <dbReference type="ARBA" id="ARBA00022884"/>
    </source>
</evidence>
<dbReference type="PROSITE" id="PS50102">
    <property type="entry name" value="RRM"/>
    <property type="match status" value="1"/>
</dbReference>
<dbReference type="GO" id="GO:0006397">
    <property type="term" value="P:mRNA processing"/>
    <property type="evidence" value="ECO:0007669"/>
    <property type="project" value="UniProtKB-KW"/>
</dbReference>
<evidence type="ECO:0000256" key="4">
    <source>
        <dbReference type="ARBA" id="ARBA00023187"/>
    </source>
</evidence>
<dbReference type="SUPFAM" id="SSF54928">
    <property type="entry name" value="RNA-binding domain, RBD"/>
    <property type="match status" value="1"/>
</dbReference>
<evidence type="ECO:0000259" key="8">
    <source>
        <dbReference type="PROSITE" id="PS50102"/>
    </source>
</evidence>
<evidence type="ECO:0000256" key="7">
    <source>
        <dbReference type="SAM" id="MobiDB-lite"/>
    </source>
</evidence>
<sequence length="152" mass="17449">MAHENLQITVFVNNIPASMHWKGLWVLFNFHRDVKDAFIPKKKSKFGSRFGFMRFSSVTDAQQAIERLNGFIILGYRIRVKMASFKGRRKIWGKRNTHVISISNKETYGNGKENSVSEKGETSGNSKDDRLKSRNCFGMEGNQVRVVQGFVE</sequence>
<keyword evidence="2" id="KW-0507">mRNA processing</keyword>
<dbReference type="InterPro" id="IPR035979">
    <property type="entry name" value="RBD_domain_sf"/>
</dbReference>
<dbReference type="Gene3D" id="3.30.70.330">
    <property type="match status" value="1"/>
</dbReference>
<dbReference type="PANTHER" id="PTHR48028">
    <property type="entry name" value="GLYCINE-RICH RNA-BINDING PROTEIN RZ1A"/>
    <property type="match status" value="1"/>
</dbReference>
<keyword evidence="10" id="KW-1185">Reference proteome</keyword>
<comment type="subcellular location">
    <subcellularLocation>
        <location evidence="1">Nucleus</location>
    </subcellularLocation>
</comment>
<dbReference type="GO" id="GO:0003723">
    <property type="term" value="F:RNA binding"/>
    <property type="evidence" value="ECO:0007669"/>
    <property type="project" value="UniProtKB-UniRule"/>
</dbReference>
<organism evidence="9 10">
    <name type="scientific">Gossypium stocksii</name>
    <dbReference type="NCBI Taxonomy" id="47602"/>
    <lineage>
        <taxon>Eukaryota</taxon>
        <taxon>Viridiplantae</taxon>
        <taxon>Streptophyta</taxon>
        <taxon>Embryophyta</taxon>
        <taxon>Tracheophyta</taxon>
        <taxon>Spermatophyta</taxon>
        <taxon>Magnoliopsida</taxon>
        <taxon>eudicotyledons</taxon>
        <taxon>Gunneridae</taxon>
        <taxon>Pentapetalae</taxon>
        <taxon>rosids</taxon>
        <taxon>malvids</taxon>
        <taxon>Malvales</taxon>
        <taxon>Malvaceae</taxon>
        <taxon>Malvoideae</taxon>
        <taxon>Gossypium</taxon>
    </lineage>
</organism>
<gene>
    <name evidence="9" type="ORF">J1N35_001857</name>
</gene>
<dbReference type="InterPro" id="IPR012677">
    <property type="entry name" value="Nucleotide-bd_a/b_plait_sf"/>
</dbReference>
<protein>
    <recommendedName>
        <fullName evidence="8">RRM domain-containing protein</fullName>
    </recommendedName>
</protein>
<keyword evidence="5" id="KW-0539">Nucleus</keyword>
<dbReference type="EMBL" id="JAIQCV010000001">
    <property type="protein sequence ID" value="KAH1130479.1"/>
    <property type="molecule type" value="Genomic_DNA"/>
</dbReference>
<evidence type="ECO:0000313" key="9">
    <source>
        <dbReference type="EMBL" id="KAH1130479.1"/>
    </source>
</evidence>
<evidence type="ECO:0000256" key="6">
    <source>
        <dbReference type="PROSITE-ProRule" id="PRU00176"/>
    </source>
</evidence>
<proteinExistence type="predicted"/>
<dbReference type="GO" id="GO:0005634">
    <property type="term" value="C:nucleus"/>
    <property type="evidence" value="ECO:0007669"/>
    <property type="project" value="UniProtKB-SubCell"/>
</dbReference>
<dbReference type="GO" id="GO:0008380">
    <property type="term" value="P:RNA splicing"/>
    <property type="evidence" value="ECO:0007669"/>
    <property type="project" value="UniProtKB-KW"/>
</dbReference>
<dbReference type="Proteomes" id="UP000828251">
    <property type="component" value="Unassembled WGS sequence"/>
</dbReference>
<evidence type="ECO:0000313" key="10">
    <source>
        <dbReference type="Proteomes" id="UP000828251"/>
    </source>
</evidence>
<evidence type="ECO:0000256" key="5">
    <source>
        <dbReference type="ARBA" id="ARBA00023242"/>
    </source>
</evidence>
<dbReference type="InterPro" id="IPR051106">
    <property type="entry name" value="RNA-bind/splicing_reg"/>
</dbReference>
<feature type="domain" description="RRM" evidence="8">
    <location>
        <begin position="8"/>
        <end position="85"/>
    </location>
</feature>
<dbReference type="InterPro" id="IPR000504">
    <property type="entry name" value="RRM_dom"/>
</dbReference>
<dbReference type="CDD" id="cd00590">
    <property type="entry name" value="RRM_SF"/>
    <property type="match status" value="1"/>
</dbReference>
<dbReference type="Pfam" id="PF00076">
    <property type="entry name" value="RRM_1"/>
    <property type="match status" value="1"/>
</dbReference>
<feature type="region of interest" description="Disordered" evidence="7">
    <location>
        <begin position="104"/>
        <end position="134"/>
    </location>
</feature>
<accession>A0A9D3WJY2</accession>
<comment type="caution">
    <text evidence="9">The sequence shown here is derived from an EMBL/GenBank/DDBJ whole genome shotgun (WGS) entry which is preliminary data.</text>
</comment>
<dbReference type="AlphaFoldDB" id="A0A9D3WJY2"/>
<evidence type="ECO:0000256" key="1">
    <source>
        <dbReference type="ARBA" id="ARBA00004123"/>
    </source>
</evidence>
<dbReference type="PANTHER" id="PTHR48028:SF4">
    <property type="entry name" value="SC35-LIKE SPLICING FACTOR"/>
    <property type="match status" value="1"/>
</dbReference>
<keyword evidence="3 6" id="KW-0694">RNA-binding</keyword>
<dbReference type="SMART" id="SM00360">
    <property type="entry name" value="RRM"/>
    <property type="match status" value="1"/>
</dbReference>
<name>A0A9D3WJY2_9ROSI</name>